<dbReference type="EMBL" id="AP026867">
    <property type="protein sequence ID" value="BDS12317.1"/>
    <property type="molecule type" value="Genomic_DNA"/>
</dbReference>
<keyword evidence="2" id="KW-1185">Reference proteome</keyword>
<organism evidence="1 2">
    <name type="scientific">Aureispira anguillae</name>
    <dbReference type="NCBI Taxonomy" id="2864201"/>
    <lineage>
        <taxon>Bacteria</taxon>
        <taxon>Pseudomonadati</taxon>
        <taxon>Bacteroidota</taxon>
        <taxon>Saprospiria</taxon>
        <taxon>Saprospirales</taxon>
        <taxon>Saprospiraceae</taxon>
        <taxon>Aureispira</taxon>
    </lineage>
</organism>
<name>A0A915YFQ8_9BACT</name>
<dbReference type="AlphaFoldDB" id="A0A915YFQ8"/>
<evidence type="ECO:0000313" key="1">
    <source>
        <dbReference type="EMBL" id="BDS12317.1"/>
    </source>
</evidence>
<sequence>MDGAQKPTLTELEQCKAIIAQQSATIELLKEQIEKGKVFDNNYINTEEAAILLCVTPRTIRKYNYEGKITGRKRKKESRLIFPLKEVMQYRKENFKHWASFE</sequence>
<dbReference type="RefSeq" id="WP_264793410.1">
    <property type="nucleotide sequence ID" value="NZ_AP026867.1"/>
</dbReference>
<accession>A0A915YFQ8</accession>
<dbReference type="InterPro" id="IPR009061">
    <property type="entry name" value="DNA-bd_dom_put_sf"/>
</dbReference>
<dbReference type="KEGG" id="aup:AsAng_0030380"/>
<dbReference type="SUPFAM" id="SSF46955">
    <property type="entry name" value="Putative DNA-binding domain"/>
    <property type="match status" value="1"/>
</dbReference>
<reference evidence="1" key="1">
    <citation type="submission" date="2022-09" db="EMBL/GenBank/DDBJ databases">
        <title>Aureispira anguillicida sp. nov., isolated from Leptocephalus of Japanese eel Anguilla japonica.</title>
        <authorList>
            <person name="Yuasa K."/>
            <person name="Mekata T."/>
            <person name="Ikunari K."/>
        </authorList>
    </citation>
    <scope>NUCLEOTIDE SEQUENCE</scope>
    <source>
        <strain evidence="1">EL160426</strain>
    </source>
</reference>
<protein>
    <submittedName>
        <fullName evidence="1">Helix-turn-helix domain-containing protein</fullName>
    </submittedName>
</protein>
<gene>
    <name evidence="1" type="ORF">AsAng_0030380</name>
</gene>
<proteinExistence type="predicted"/>
<dbReference type="Proteomes" id="UP001060919">
    <property type="component" value="Chromosome"/>
</dbReference>
<evidence type="ECO:0000313" key="2">
    <source>
        <dbReference type="Proteomes" id="UP001060919"/>
    </source>
</evidence>